<evidence type="ECO:0000313" key="4">
    <source>
        <dbReference type="Proteomes" id="UP000676310"/>
    </source>
</evidence>
<protein>
    <recommendedName>
        <fullName evidence="2">J domain-containing protein</fullName>
    </recommendedName>
</protein>
<feature type="domain" description="J" evidence="2">
    <location>
        <begin position="107"/>
        <end position="165"/>
    </location>
</feature>
<dbReference type="InterPro" id="IPR001623">
    <property type="entry name" value="DnaJ_domain"/>
</dbReference>
<name>A0A8J2N4G5_9PLEO</name>
<keyword evidence="4" id="KW-1185">Reference proteome</keyword>
<dbReference type="AlphaFoldDB" id="A0A8J2N4G5"/>
<dbReference type="GeneID" id="67015308"/>
<proteinExistence type="predicted"/>
<feature type="region of interest" description="Disordered" evidence="1">
    <location>
        <begin position="26"/>
        <end position="50"/>
    </location>
</feature>
<evidence type="ECO:0000259" key="2">
    <source>
        <dbReference type="PROSITE" id="PS50076"/>
    </source>
</evidence>
<dbReference type="CDD" id="cd06257">
    <property type="entry name" value="DnaJ"/>
    <property type="match status" value="1"/>
</dbReference>
<dbReference type="Gene3D" id="1.10.287.110">
    <property type="entry name" value="DnaJ domain"/>
    <property type="match status" value="1"/>
</dbReference>
<organism evidence="3 4">
    <name type="scientific">Alternaria atra</name>
    <dbReference type="NCBI Taxonomy" id="119953"/>
    <lineage>
        <taxon>Eukaryota</taxon>
        <taxon>Fungi</taxon>
        <taxon>Dikarya</taxon>
        <taxon>Ascomycota</taxon>
        <taxon>Pezizomycotina</taxon>
        <taxon>Dothideomycetes</taxon>
        <taxon>Pleosporomycetidae</taxon>
        <taxon>Pleosporales</taxon>
        <taxon>Pleosporineae</taxon>
        <taxon>Pleosporaceae</taxon>
        <taxon>Alternaria</taxon>
        <taxon>Alternaria sect. Ulocladioides</taxon>
    </lineage>
</organism>
<feature type="region of interest" description="Disordered" evidence="1">
    <location>
        <begin position="84"/>
        <end position="104"/>
    </location>
</feature>
<dbReference type="PROSITE" id="PS50076">
    <property type="entry name" value="DNAJ_2"/>
    <property type="match status" value="1"/>
</dbReference>
<dbReference type="OrthoDB" id="10250354at2759"/>
<dbReference type="RefSeq" id="XP_043167263.1">
    <property type="nucleotide sequence ID" value="XM_043311328.1"/>
</dbReference>
<dbReference type="InterPro" id="IPR036869">
    <property type="entry name" value="J_dom_sf"/>
</dbReference>
<dbReference type="Pfam" id="PF00226">
    <property type="entry name" value="DnaJ"/>
    <property type="match status" value="1"/>
</dbReference>
<accession>A0A8J2N4G5</accession>
<dbReference type="SMART" id="SM00271">
    <property type="entry name" value="DnaJ"/>
    <property type="match status" value="1"/>
</dbReference>
<reference evidence="3" key="1">
    <citation type="submission" date="2021-05" db="EMBL/GenBank/DDBJ databases">
        <authorList>
            <person name="Stam R."/>
        </authorList>
    </citation>
    <scope>NUCLEOTIDE SEQUENCE</scope>
    <source>
        <strain evidence="3">CS162</strain>
    </source>
</reference>
<comment type="caution">
    <text evidence="3">The sequence shown here is derived from an EMBL/GenBank/DDBJ whole genome shotgun (WGS) entry which is preliminary data.</text>
</comment>
<dbReference type="Proteomes" id="UP000676310">
    <property type="component" value="Unassembled WGS sequence"/>
</dbReference>
<sequence length="265" mass="29595">MISTYTTMSPPSYSSEQMCKMNFSPLRSPSPRKRFNGHERNQSEAIQRPRPISVASNSVMVQHAKRASIYVSDASILLQQRTPMASPVSPADSGMASPTSESSEVTDHYAILELTPMATTDEIRAAYRRLRSVYFANDAKKYRALQAGFDCLMDPEARQAYDATYQPAPSSLSSISEILDQGKHWRKDSAHGDDPAVILEEEEEEKEEDLRTDDPNWGLKRFQPAHESLLGSEPYLSYVPVPTRSLPTCGSPKYVGQFAVNAWPN</sequence>
<evidence type="ECO:0000256" key="1">
    <source>
        <dbReference type="SAM" id="MobiDB-lite"/>
    </source>
</evidence>
<gene>
    <name evidence="3" type="ORF">ALTATR162_LOCUS3720</name>
</gene>
<dbReference type="EMBL" id="CAJRGZ010000017">
    <property type="protein sequence ID" value="CAG5155558.1"/>
    <property type="molecule type" value="Genomic_DNA"/>
</dbReference>
<evidence type="ECO:0000313" key="3">
    <source>
        <dbReference type="EMBL" id="CAG5155558.1"/>
    </source>
</evidence>
<dbReference type="SUPFAM" id="SSF46565">
    <property type="entry name" value="Chaperone J-domain"/>
    <property type="match status" value="1"/>
</dbReference>